<dbReference type="EMBL" id="JBHPBY010000153">
    <property type="protein sequence ID" value="MFC1851107.1"/>
    <property type="molecule type" value="Genomic_DNA"/>
</dbReference>
<dbReference type="SUPFAM" id="SSF111384">
    <property type="entry name" value="OmpH-like"/>
    <property type="match status" value="1"/>
</dbReference>
<keyword evidence="3" id="KW-0175">Coiled coil</keyword>
<dbReference type="SMART" id="SM00935">
    <property type="entry name" value="OmpH"/>
    <property type="match status" value="1"/>
</dbReference>
<reference evidence="5 6" key="1">
    <citation type="submission" date="2024-09" db="EMBL/GenBank/DDBJ databases">
        <title>Laminarin stimulates single cell rates of sulfate reduction while oxygen inhibits transcriptomic activity in coastal marine sediment.</title>
        <authorList>
            <person name="Lindsay M."/>
            <person name="Orcutt B."/>
            <person name="Emerson D."/>
            <person name="Stepanauskas R."/>
            <person name="D'Angelo T."/>
        </authorList>
    </citation>
    <scope>NUCLEOTIDE SEQUENCE [LARGE SCALE GENOMIC DNA]</scope>
    <source>
        <strain evidence="5">SAG AM-311-K15</strain>
    </source>
</reference>
<evidence type="ECO:0000313" key="5">
    <source>
        <dbReference type="EMBL" id="MFC1851107.1"/>
    </source>
</evidence>
<comment type="similarity">
    <text evidence="1">Belongs to the Skp family.</text>
</comment>
<evidence type="ECO:0000256" key="1">
    <source>
        <dbReference type="ARBA" id="ARBA00009091"/>
    </source>
</evidence>
<protein>
    <submittedName>
        <fullName evidence="5">OmpH family outer membrane protein</fullName>
    </submittedName>
</protein>
<dbReference type="PANTHER" id="PTHR35089:SF1">
    <property type="entry name" value="CHAPERONE PROTEIN SKP"/>
    <property type="match status" value="1"/>
</dbReference>
<evidence type="ECO:0000256" key="3">
    <source>
        <dbReference type="SAM" id="Coils"/>
    </source>
</evidence>
<keyword evidence="2 4" id="KW-0732">Signal</keyword>
<dbReference type="PANTHER" id="PTHR35089">
    <property type="entry name" value="CHAPERONE PROTEIN SKP"/>
    <property type="match status" value="1"/>
</dbReference>
<dbReference type="Gene3D" id="3.30.910.20">
    <property type="entry name" value="Skp domain"/>
    <property type="match status" value="1"/>
</dbReference>
<dbReference type="InterPro" id="IPR024930">
    <property type="entry name" value="Skp_dom_sf"/>
</dbReference>
<gene>
    <name evidence="5" type="ORF">ACFL27_13010</name>
</gene>
<evidence type="ECO:0000256" key="2">
    <source>
        <dbReference type="ARBA" id="ARBA00022729"/>
    </source>
</evidence>
<dbReference type="InterPro" id="IPR005632">
    <property type="entry name" value="Chaperone_Skp"/>
</dbReference>
<name>A0ABV6YY29_UNCC1</name>
<comment type="caution">
    <text evidence="5">The sequence shown here is derived from an EMBL/GenBank/DDBJ whole genome shotgun (WGS) entry which is preliminary data.</text>
</comment>
<proteinExistence type="inferred from homology"/>
<feature type="coiled-coil region" evidence="3">
    <location>
        <begin position="55"/>
        <end position="82"/>
    </location>
</feature>
<accession>A0ABV6YY29</accession>
<feature type="chain" id="PRO_5045926572" evidence="4">
    <location>
        <begin position="26"/>
        <end position="175"/>
    </location>
</feature>
<dbReference type="Proteomes" id="UP001594351">
    <property type="component" value="Unassembled WGS sequence"/>
</dbReference>
<organism evidence="5 6">
    <name type="scientific">candidate division CSSED10-310 bacterium</name>
    <dbReference type="NCBI Taxonomy" id="2855610"/>
    <lineage>
        <taxon>Bacteria</taxon>
        <taxon>Bacteria division CSSED10-310</taxon>
    </lineage>
</organism>
<evidence type="ECO:0000313" key="6">
    <source>
        <dbReference type="Proteomes" id="UP001594351"/>
    </source>
</evidence>
<feature type="signal peptide" evidence="4">
    <location>
        <begin position="1"/>
        <end position="25"/>
    </location>
</feature>
<keyword evidence="6" id="KW-1185">Reference proteome</keyword>
<evidence type="ECO:0000256" key="4">
    <source>
        <dbReference type="SAM" id="SignalP"/>
    </source>
</evidence>
<dbReference type="Pfam" id="PF03938">
    <property type="entry name" value="OmpH"/>
    <property type="match status" value="1"/>
</dbReference>
<sequence>MKKFYSIIGILFLTLFLINSAAAQAASKMGYVDIQKVIFKSESGKQAINAVKSFQEKRQDEISRAEQELNQLEKDLSKQILALTDAAKSIKEEDIRKKKLRLKRLLEDSEYELAKRKKGAIEEVNKKIVLLIRDIGKNEGYSIILEVTGGNVIYANPALDLTDRIIAEFDKTPTK</sequence>